<feature type="transmembrane region" description="Helical" evidence="7">
    <location>
        <begin position="144"/>
        <end position="162"/>
    </location>
</feature>
<protein>
    <submittedName>
        <fullName evidence="8">Ammonia monooxygenase subunit A</fullName>
    </submittedName>
</protein>
<proteinExistence type="predicted"/>
<dbReference type="OrthoDB" id="9771627at2"/>
<feature type="transmembrane region" description="Helical" evidence="7">
    <location>
        <begin position="213"/>
        <end position="237"/>
    </location>
</feature>
<organism evidence="8 9">
    <name type="scientific">Nitrosovibrio tenuis</name>
    <dbReference type="NCBI Taxonomy" id="1233"/>
    <lineage>
        <taxon>Bacteria</taxon>
        <taxon>Pseudomonadati</taxon>
        <taxon>Pseudomonadota</taxon>
        <taxon>Betaproteobacteria</taxon>
        <taxon>Nitrosomonadales</taxon>
        <taxon>Nitrosomonadaceae</taxon>
        <taxon>Nitrosovibrio</taxon>
    </lineage>
</organism>
<dbReference type="Pfam" id="PF02461">
    <property type="entry name" value="AMO"/>
    <property type="match status" value="1"/>
</dbReference>
<keyword evidence="9" id="KW-1185">Reference proteome</keyword>
<accession>A0A1H7M2G5</accession>
<dbReference type="FunFam" id="1.20.1450.10:FF:000001">
    <property type="entry name" value="Particulate methane monooxygenase beta subunit"/>
    <property type="match status" value="1"/>
</dbReference>
<evidence type="ECO:0000256" key="2">
    <source>
        <dbReference type="ARBA" id="ARBA00022692"/>
    </source>
</evidence>
<dbReference type="NCBIfam" id="NF041557">
    <property type="entry name" value="AmoA_BACT"/>
    <property type="match status" value="1"/>
</dbReference>
<evidence type="ECO:0000256" key="4">
    <source>
        <dbReference type="ARBA" id="ARBA00023002"/>
    </source>
</evidence>
<evidence type="ECO:0000313" key="8">
    <source>
        <dbReference type="EMBL" id="SEL05413.1"/>
    </source>
</evidence>
<keyword evidence="5 8" id="KW-0503">Monooxygenase</keyword>
<keyword evidence="3 7" id="KW-1133">Transmembrane helix</keyword>
<dbReference type="InterPro" id="IPR037001">
    <property type="entry name" value="NH3/CH4_mOase_suA_sf"/>
</dbReference>
<keyword evidence="4" id="KW-0560">Oxidoreductase</keyword>
<comment type="subcellular location">
    <subcellularLocation>
        <location evidence="1">Membrane</location>
        <topology evidence="1">Multi-pass membrane protein</topology>
    </subcellularLocation>
</comment>
<sequence>MSRTDEIIRAAKMPPEAVKMSRMIDVIYFPILCILLVGTYHMHFMLLAGDWDFWLDWKDRQWWPVVTPIVGITYCAAIMYYLWVNYRLPYGATLCIVCLLVGEWLTRFWGFYWWSHYPINFVFPSTMIPGALVMDTVMLLTRNWMITALVGGGAFGLLFYPGNWPIFGPTHLPLVAEGVLLSVADYTGFLYVRTGTPEYVRLIEQGSLRTFGGHTTVIAAFFSAFVSMLMFTVWWYFGKVYCTAFYYVKGARGRVSMKNDVTAYGEEGFPEGIK</sequence>
<dbReference type="GO" id="GO:0004497">
    <property type="term" value="F:monooxygenase activity"/>
    <property type="evidence" value="ECO:0007669"/>
    <property type="project" value="UniProtKB-KW"/>
</dbReference>
<feature type="transmembrane region" description="Helical" evidence="7">
    <location>
        <begin position="21"/>
        <end position="42"/>
    </location>
</feature>
<dbReference type="Gene3D" id="1.20.1450.10">
    <property type="entry name" value="Ammonia/particulate methane monooxygenase, subunit A"/>
    <property type="match status" value="1"/>
</dbReference>
<feature type="transmembrane region" description="Helical" evidence="7">
    <location>
        <begin position="90"/>
        <end position="111"/>
    </location>
</feature>
<dbReference type="NCBIfam" id="TIGR03080">
    <property type="entry name" value="CH4_NH3mon_ox_A"/>
    <property type="match status" value="1"/>
</dbReference>
<dbReference type="Proteomes" id="UP000198620">
    <property type="component" value="Unassembled WGS sequence"/>
</dbReference>
<dbReference type="InterPro" id="IPR003393">
    <property type="entry name" value="NH3_CH4_mOase_A"/>
</dbReference>
<evidence type="ECO:0000256" key="3">
    <source>
        <dbReference type="ARBA" id="ARBA00022989"/>
    </source>
</evidence>
<evidence type="ECO:0000256" key="5">
    <source>
        <dbReference type="ARBA" id="ARBA00023033"/>
    </source>
</evidence>
<dbReference type="STRING" id="1233.SAMN05216387_104234"/>
<reference evidence="8 9" key="1">
    <citation type="submission" date="2016-10" db="EMBL/GenBank/DDBJ databases">
        <authorList>
            <person name="de Groot N.N."/>
        </authorList>
    </citation>
    <scope>NUCLEOTIDE SEQUENCE [LARGE SCALE GENOMIC DNA]</scope>
    <source>
        <strain evidence="8 9">Nv1</strain>
    </source>
</reference>
<gene>
    <name evidence="8" type="ORF">SAMN05216387_104234</name>
</gene>
<evidence type="ECO:0000256" key="6">
    <source>
        <dbReference type="ARBA" id="ARBA00023136"/>
    </source>
</evidence>
<feature type="transmembrane region" description="Helical" evidence="7">
    <location>
        <begin position="62"/>
        <end position="83"/>
    </location>
</feature>
<dbReference type="AlphaFoldDB" id="A0A1H7M2G5"/>
<keyword evidence="2 7" id="KW-0812">Transmembrane</keyword>
<dbReference type="RefSeq" id="WP_090828443.1">
    <property type="nucleotide sequence ID" value="NZ_FOBH01000004.1"/>
</dbReference>
<evidence type="ECO:0000256" key="7">
    <source>
        <dbReference type="SAM" id="Phobius"/>
    </source>
</evidence>
<dbReference type="EMBL" id="FOBH01000004">
    <property type="protein sequence ID" value="SEL05413.1"/>
    <property type="molecule type" value="Genomic_DNA"/>
</dbReference>
<evidence type="ECO:0000256" key="1">
    <source>
        <dbReference type="ARBA" id="ARBA00004141"/>
    </source>
</evidence>
<dbReference type="GO" id="GO:0016020">
    <property type="term" value="C:membrane"/>
    <property type="evidence" value="ECO:0007669"/>
    <property type="project" value="UniProtKB-SubCell"/>
</dbReference>
<evidence type="ECO:0000313" key="9">
    <source>
        <dbReference type="Proteomes" id="UP000198620"/>
    </source>
</evidence>
<name>A0A1H7M2G5_9PROT</name>
<feature type="transmembrane region" description="Helical" evidence="7">
    <location>
        <begin position="117"/>
        <end position="137"/>
    </location>
</feature>
<keyword evidence="6 7" id="KW-0472">Membrane</keyword>